<dbReference type="EMBL" id="ACEB01000011">
    <property type="protein sequence ID" value="EEG27643.1"/>
    <property type="molecule type" value="Genomic_DNA"/>
</dbReference>
<organism evidence="1 2">
    <name type="scientific">Corynebacterium matruchotii ATCC 33806</name>
    <dbReference type="NCBI Taxonomy" id="566549"/>
    <lineage>
        <taxon>Bacteria</taxon>
        <taxon>Bacillati</taxon>
        <taxon>Actinomycetota</taxon>
        <taxon>Actinomycetes</taxon>
        <taxon>Mycobacteriales</taxon>
        <taxon>Corynebacteriaceae</taxon>
        <taxon>Corynebacterium</taxon>
    </lineage>
</organism>
<sequence>MFPDLVQRNFTAAEPNQVYVGDICLTSATTQDARNLWTTPIDTDHCVE</sequence>
<reference evidence="1 2" key="1">
    <citation type="submission" date="2009-01" db="EMBL/GenBank/DDBJ databases">
        <authorList>
            <person name="Fulton L."/>
            <person name="Clifton S."/>
            <person name="Chinwalla A.T."/>
            <person name="Mitreva M."/>
            <person name="Sodergren E."/>
            <person name="Weinstock G."/>
            <person name="Clifton S."/>
            <person name="Dooling D.J."/>
            <person name="Fulton B."/>
            <person name="Minx P."/>
            <person name="Pepin K.H."/>
            <person name="Johnson M."/>
            <person name="Bhonagiri V."/>
            <person name="Nash W.E."/>
            <person name="Mardis E.R."/>
            <person name="Wilson R.K."/>
        </authorList>
    </citation>
    <scope>NUCLEOTIDE SEQUENCE [LARGE SCALE GENOMIC DNA]</scope>
    <source>
        <strain evidence="1 2">ATCC 33806</strain>
    </source>
</reference>
<gene>
    <name evidence="1" type="ORF">CORMATOL_00807</name>
</gene>
<accession>C0E1F6</accession>
<dbReference type="Proteomes" id="UP000006247">
    <property type="component" value="Unassembled WGS sequence"/>
</dbReference>
<evidence type="ECO:0000313" key="1">
    <source>
        <dbReference type="EMBL" id="EEG27643.1"/>
    </source>
</evidence>
<evidence type="ECO:0000313" key="2">
    <source>
        <dbReference type="Proteomes" id="UP000006247"/>
    </source>
</evidence>
<proteinExistence type="predicted"/>
<protein>
    <submittedName>
        <fullName evidence="1">Uncharacterized protein</fullName>
    </submittedName>
</protein>
<comment type="caution">
    <text evidence="1">The sequence shown here is derived from an EMBL/GenBank/DDBJ whole genome shotgun (WGS) entry which is preliminary data.</text>
</comment>
<name>C0E1F6_9CORY</name>
<dbReference type="AlphaFoldDB" id="C0E1F6"/>
<dbReference type="HOGENOM" id="CLU_3151794_0_0_11"/>